<dbReference type="Pfam" id="PF13524">
    <property type="entry name" value="Glyco_trans_1_2"/>
    <property type="match status" value="1"/>
</dbReference>
<sequence length="317" mass="37931">MLFTKLKLLFITKDWSSGIERNNYYLSQSLSNLTTLTIWEESGDIQDILTTLHFKPDFILLNDLRPTRCPEITGLKECNIPVGMIMHDLHYKTSYRKQFIEENNIRYLFTHYRDKFLEWFPEYEDRMIWFPHFVHIDVFKDYQEEKTIDFLLMGSTYPPIYPLRAAILDELGNLPNFTYHEHPGYDKETYDEENFFVGSRYAREINKAKIFFTCDSIYQYPVMKYYEVLASRTLLLASHSQELEDLGFIPGIHYVEIDLDTYYEKALYYLQNYESIGKEIADNGYHMIRKHHSVDVRAKSLVKTIRSIIKERKKESE</sequence>
<dbReference type="EMBL" id="CP016020">
    <property type="protein sequence ID" value="APH06059.1"/>
    <property type="molecule type" value="Genomic_DNA"/>
</dbReference>
<dbReference type="Proteomes" id="UP000181936">
    <property type="component" value="Chromosome"/>
</dbReference>
<evidence type="ECO:0000259" key="1">
    <source>
        <dbReference type="Pfam" id="PF13524"/>
    </source>
</evidence>
<reference evidence="2 3" key="1">
    <citation type="journal article" date="2016" name="Sci. Rep.">
        <title>Complete genome sequence and transcriptomic analysis of a novel marine strain Bacillus weihaiensis reveals the mechanism of brown algae degradation.</title>
        <authorList>
            <person name="Zhu Y."/>
            <person name="Chen P."/>
            <person name="Bao Y."/>
            <person name="Men Y."/>
            <person name="Zeng Y."/>
            <person name="Yang J."/>
            <person name="Sun J."/>
            <person name="Sun Y."/>
        </authorList>
    </citation>
    <scope>NUCLEOTIDE SEQUENCE [LARGE SCALE GENOMIC DNA]</scope>
    <source>
        <strain evidence="2 3">Alg07</strain>
    </source>
</reference>
<accession>A0A1L3MUQ7</accession>
<gene>
    <name evidence="2" type="ORF">A9C19_15650</name>
</gene>
<name>A0A1L3MUQ7_9BACI</name>
<dbReference type="InterPro" id="IPR055259">
    <property type="entry name" value="YkvP/CgeB_Glyco_trans-like"/>
</dbReference>
<dbReference type="KEGG" id="bwh:A9C19_15650"/>
<dbReference type="AlphaFoldDB" id="A0A1L3MUQ7"/>
<protein>
    <recommendedName>
        <fullName evidence="1">Spore protein YkvP/CgeB glycosyl transferase-like domain-containing protein</fullName>
    </recommendedName>
</protein>
<proteinExistence type="predicted"/>
<keyword evidence="3" id="KW-1185">Reference proteome</keyword>
<evidence type="ECO:0000313" key="2">
    <source>
        <dbReference type="EMBL" id="APH06059.1"/>
    </source>
</evidence>
<feature type="domain" description="Spore protein YkvP/CgeB glycosyl transferase-like" evidence="1">
    <location>
        <begin position="167"/>
        <end position="302"/>
    </location>
</feature>
<dbReference type="OrthoDB" id="5121913at2"/>
<dbReference type="STRING" id="1547283.A9C19_15650"/>
<organism evidence="2 3">
    <name type="scientific">Bacillus weihaiensis</name>
    <dbReference type="NCBI Taxonomy" id="1547283"/>
    <lineage>
        <taxon>Bacteria</taxon>
        <taxon>Bacillati</taxon>
        <taxon>Bacillota</taxon>
        <taxon>Bacilli</taxon>
        <taxon>Bacillales</taxon>
        <taxon>Bacillaceae</taxon>
        <taxon>Bacillus</taxon>
    </lineage>
</organism>
<evidence type="ECO:0000313" key="3">
    <source>
        <dbReference type="Proteomes" id="UP000181936"/>
    </source>
</evidence>